<dbReference type="PROSITE" id="PS50893">
    <property type="entry name" value="ABC_TRANSPORTER_2"/>
    <property type="match status" value="1"/>
</dbReference>
<feature type="domain" description="ABC transporter" evidence="12">
    <location>
        <begin position="2"/>
        <end position="240"/>
    </location>
</feature>
<dbReference type="GO" id="GO:0005524">
    <property type="term" value="F:ATP binding"/>
    <property type="evidence" value="ECO:0007669"/>
    <property type="project" value="UniProtKB-KW"/>
</dbReference>
<dbReference type="FunFam" id="3.40.50.300:FF:000032">
    <property type="entry name" value="Export ABC transporter ATP-binding protein"/>
    <property type="match status" value="1"/>
</dbReference>
<dbReference type="PANTHER" id="PTHR42798:SF6">
    <property type="entry name" value="CELL DIVISION ATP-BINDING PROTEIN FTSE"/>
    <property type="match status" value="1"/>
</dbReference>
<sequence>MLELKHITKIYNSGEEENRVLNDVSIRFGEHEFVSILGASGSGKTTLLNIIGGLDSYDEGDMIVDGTSTKSFKDKDWDSYRNGTIGFIFQNYQLISHLSVLENVKIALSISGLSNKESQERAVVALKDVGLEQHIHKKPNQLSGGQMQRVAIARALVTNPKIILADEPTGALDSSTSIQIMELIKKISQGKLVIMVTHNPELAENCSSRIVRLSDGKIIEDTAPNPQIDSNKGYKLGKTSMSFARAISSSFKNLLTKKVRSILTIFAASIGIIGIASVLAISSGMNGYIKSMQEDTLSTMPITISAADSGGIRTLSDRLAEKTEEPIKEIKVAEQGKTHQNRYTEDALGGKDGDFISYMKKHAKSYYKSLNFNTGYTLKAFVKDTDGQIHQIQNNVVRTLMATTTNFAVLPTDETTITDKYRLVASEDKIFKYPTGNQAILFLDSDGSLSEQQLAMLGYKGKNKVKVEELLGKEIHVLTNDQYFRQIGERFIPNEVTDSLYQEGQTLRITEIMQLKDATTTPFNGTIGYSQTFLNQLLEVEKSSAIVQAQEKSQTRSVLDISGEVLSEESYQTMMQQLGGDNTPTSLSFYAKSFEDRKKILQTIHTFNEDVAKKYGKNSNDYERYSVSYTDMAKTVSEAFTDIIGSVTFILTAFSGISLLVSSIMIGILIYVSVVERTKEIGILRALGSRKKDISRIFNAEAGLLGLSSGVLGIGIATLLTIPINQLVADSLNIKGFTANLSPENAAVLVALSIILTFFAGYIPSKIAARKNPVEALRTE</sequence>
<evidence type="ECO:0000256" key="7">
    <source>
        <dbReference type="ARBA" id="ARBA00022970"/>
    </source>
</evidence>
<reference evidence="13 14" key="1">
    <citation type="submission" date="2016-01" db="EMBL/GenBank/DDBJ databases">
        <title>Highly variable Streptococcus oralis are common among viridans streptococci isolated from primates.</title>
        <authorList>
            <person name="Denapaite D."/>
            <person name="Rieger M."/>
            <person name="Koendgen S."/>
            <person name="Brueckner R."/>
            <person name="Ochigava I."/>
            <person name="Kappeler P."/>
            <person name="Maetz-Rensing K."/>
            <person name="Leendertz F."/>
            <person name="Hakenbeck R."/>
        </authorList>
    </citation>
    <scope>NUCLEOTIDE SEQUENCE [LARGE SCALE GENOMIC DNA]</scope>
    <source>
        <strain evidence="13 14">DD24</strain>
    </source>
</reference>
<keyword evidence="8 11" id="KW-1133">Transmembrane helix</keyword>
<evidence type="ECO:0000313" key="14">
    <source>
        <dbReference type="Proteomes" id="UP000070353"/>
    </source>
</evidence>
<dbReference type="AlphaFoldDB" id="A0A139QSB8"/>
<evidence type="ECO:0000256" key="5">
    <source>
        <dbReference type="ARBA" id="ARBA00022741"/>
    </source>
</evidence>
<evidence type="ECO:0000256" key="1">
    <source>
        <dbReference type="ARBA" id="ARBA00004429"/>
    </source>
</evidence>
<evidence type="ECO:0000256" key="3">
    <source>
        <dbReference type="ARBA" id="ARBA00022475"/>
    </source>
</evidence>
<dbReference type="GO" id="GO:0098796">
    <property type="term" value="C:membrane protein complex"/>
    <property type="evidence" value="ECO:0007669"/>
    <property type="project" value="UniProtKB-ARBA"/>
</dbReference>
<dbReference type="InterPro" id="IPR017911">
    <property type="entry name" value="MacB-like_ATP-bd"/>
</dbReference>
<keyword evidence="4 11" id="KW-0812">Transmembrane</keyword>
<dbReference type="InterPro" id="IPR003439">
    <property type="entry name" value="ABC_transporter-like_ATP-bd"/>
</dbReference>
<dbReference type="GO" id="GO:0006865">
    <property type="term" value="P:amino acid transport"/>
    <property type="evidence" value="ECO:0007669"/>
    <property type="project" value="UniProtKB-KW"/>
</dbReference>
<protein>
    <submittedName>
        <fullName evidence="13">ABC transporter, ATP-binding protein</fullName>
    </submittedName>
</protein>
<evidence type="ECO:0000313" key="13">
    <source>
        <dbReference type="EMBL" id="KXU05448.1"/>
    </source>
</evidence>
<dbReference type="GO" id="GO:0005886">
    <property type="term" value="C:plasma membrane"/>
    <property type="evidence" value="ECO:0007669"/>
    <property type="project" value="UniProtKB-SubCell"/>
</dbReference>
<name>A0A139QSB8_STROR</name>
<comment type="similarity">
    <text evidence="10">Belongs to the ABC transporter superfamily. Macrolide exporter (TC 3.A.1.122) family.</text>
</comment>
<dbReference type="Pfam" id="PF00005">
    <property type="entry name" value="ABC_tran"/>
    <property type="match status" value="1"/>
</dbReference>
<feature type="transmembrane region" description="Helical" evidence="11">
    <location>
        <begin position="745"/>
        <end position="763"/>
    </location>
</feature>
<evidence type="ECO:0000256" key="4">
    <source>
        <dbReference type="ARBA" id="ARBA00022692"/>
    </source>
</evidence>
<dbReference type="PROSITE" id="PS00211">
    <property type="entry name" value="ABC_TRANSPORTER_1"/>
    <property type="match status" value="1"/>
</dbReference>
<keyword evidence="6 13" id="KW-0067">ATP-binding</keyword>
<feature type="transmembrane region" description="Helical" evidence="11">
    <location>
        <begin position="697"/>
        <end position="725"/>
    </location>
</feature>
<dbReference type="InterPro" id="IPR003838">
    <property type="entry name" value="ABC3_permease_C"/>
</dbReference>
<dbReference type="InterPro" id="IPR003593">
    <property type="entry name" value="AAA+_ATPase"/>
</dbReference>
<dbReference type="PATRIC" id="fig|1303.84.peg.647"/>
<evidence type="ECO:0000256" key="11">
    <source>
        <dbReference type="SAM" id="Phobius"/>
    </source>
</evidence>
<dbReference type="Gene3D" id="3.40.50.300">
    <property type="entry name" value="P-loop containing nucleotide triphosphate hydrolases"/>
    <property type="match status" value="1"/>
</dbReference>
<dbReference type="SUPFAM" id="SSF52540">
    <property type="entry name" value="P-loop containing nucleoside triphosphate hydrolases"/>
    <property type="match status" value="1"/>
</dbReference>
<dbReference type="RefSeq" id="WP_061407318.1">
    <property type="nucleotide sequence ID" value="NZ_KQ970759.1"/>
</dbReference>
<dbReference type="SMART" id="SM00382">
    <property type="entry name" value="AAA"/>
    <property type="match status" value="1"/>
</dbReference>
<evidence type="ECO:0000256" key="8">
    <source>
        <dbReference type="ARBA" id="ARBA00022989"/>
    </source>
</evidence>
<keyword evidence="9 11" id="KW-0472">Membrane</keyword>
<dbReference type="Pfam" id="PF02687">
    <property type="entry name" value="FtsX"/>
    <property type="match status" value="1"/>
</dbReference>
<organism evidence="13 14">
    <name type="scientific">Streptococcus oralis</name>
    <dbReference type="NCBI Taxonomy" id="1303"/>
    <lineage>
        <taxon>Bacteria</taxon>
        <taxon>Bacillati</taxon>
        <taxon>Bacillota</taxon>
        <taxon>Bacilli</taxon>
        <taxon>Lactobacillales</taxon>
        <taxon>Streptococcaceae</taxon>
        <taxon>Streptococcus</taxon>
    </lineage>
</organism>
<dbReference type="GO" id="GO:0022857">
    <property type="term" value="F:transmembrane transporter activity"/>
    <property type="evidence" value="ECO:0007669"/>
    <property type="project" value="UniProtKB-ARBA"/>
</dbReference>
<dbReference type="InterPro" id="IPR017871">
    <property type="entry name" value="ABC_transporter-like_CS"/>
</dbReference>
<keyword evidence="2" id="KW-0813">Transport</keyword>
<evidence type="ECO:0000256" key="10">
    <source>
        <dbReference type="ARBA" id="ARBA00038388"/>
    </source>
</evidence>
<evidence type="ECO:0000259" key="12">
    <source>
        <dbReference type="PROSITE" id="PS50893"/>
    </source>
</evidence>
<comment type="subcellular location">
    <subcellularLocation>
        <location evidence="1">Cell inner membrane</location>
        <topology evidence="1">Multi-pass membrane protein</topology>
    </subcellularLocation>
</comment>
<evidence type="ECO:0000256" key="6">
    <source>
        <dbReference type="ARBA" id="ARBA00022840"/>
    </source>
</evidence>
<dbReference type="OrthoDB" id="2079174at2"/>
<keyword evidence="7" id="KW-0029">Amino-acid transport</keyword>
<gene>
    <name evidence="13" type="ORF">SORDD24_00577</name>
</gene>
<evidence type="ECO:0000256" key="9">
    <source>
        <dbReference type="ARBA" id="ARBA00023136"/>
    </source>
</evidence>
<dbReference type="Proteomes" id="UP000070353">
    <property type="component" value="Unassembled WGS sequence"/>
</dbReference>
<evidence type="ECO:0000256" key="2">
    <source>
        <dbReference type="ARBA" id="ARBA00022448"/>
    </source>
</evidence>
<dbReference type="PANTHER" id="PTHR42798">
    <property type="entry name" value="LIPOPROTEIN-RELEASING SYSTEM ATP-BINDING PROTEIN LOLD"/>
    <property type="match status" value="1"/>
</dbReference>
<comment type="caution">
    <text evidence="13">The sequence shown here is derived from an EMBL/GenBank/DDBJ whole genome shotgun (WGS) entry which is preliminary data.</text>
</comment>
<dbReference type="EMBL" id="LQZB01000078">
    <property type="protein sequence ID" value="KXU05448.1"/>
    <property type="molecule type" value="Genomic_DNA"/>
</dbReference>
<dbReference type="GO" id="GO:0016887">
    <property type="term" value="F:ATP hydrolysis activity"/>
    <property type="evidence" value="ECO:0007669"/>
    <property type="project" value="InterPro"/>
</dbReference>
<keyword evidence="3" id="KW-1003">Cell membrane</keyword>
<feature type="transmembrane region" description="Helical" evidence="11">
    <location>
        <begin position="262"/>
        <end position="282"/>
    </location>
</feature>
<proteinExistence type="inferred from homology"/>
<dbReference type="CDD" id="cd03255">
    <property type="entry name" value="ABC_MJ0796_LolCDE_FtsE"/>
    <property type="match status" value="1"/>
</dbReference>
<keyword evidence="5" id="KW-0547">Nucleotide-binding</keyword>
<dbReference type="InterPro" id="IPR027417">
    <property type="entry name" value="P-loop_NTPase"/>
</dbReference>
<accession>A0A139QSB8</accession>
<feature type="transmembrane region" description="Helical" evidence="11">
    <location>
        <begin position="649"/>
        <end position="676"/>
    </location>
</feature>